<sequence>MEKVSYAQAALGATGLALLWYVASSIVAWYKLRHIPGPFFASFSYVWTFWSALSGRIHITMRAAHDKYGEIMRIGPDAVVISDAETLLRINSARSPYVRSPWYGSLRLDHRGKNLLSELDVTTHSKRKAKLAPGFSGKNVAMLETRVDEWVGALVRNIRARIAKGGEIMDIGTVIAYFQVDLVSSVELGKAWGDLEDDKDHFGFLEMSDAFVPIVQSLSFSPTARAIYTSTWFMKLLGPKTTDTSGIGLFIGILEKEVKRRFNEKTEKAHETDDILSHWMKHGLSEIECQQDLSLLVPAGSETSVMVVRGTLLLLMSSPVIYRKMKEEIKDAITRGLISNPATNEEAKSLVYMQAVVREGLRLMAPVNFGFPKRVPASGDTICGTYIPPGTDVYGNYFRMMRSKEVFGNDAEIFRPERFLGDGENVRDMIKVVDLVFGGGRFMCLGKSLAVIELNKIFIELFRNFDFQMATPEKPWGRTGYISWMVHDFWARVTEDTTMR</sequence>
<evidence type="ECO:0000313" key="2">
    <source>
        <dbReference type="Proteomes" id="UP001153332"/>
    </source>
</evidence>
<keyword evidence="2" id="KW-1185">Reference proteome</keyword>
<protein>
    <submittedName>
        <fullName evidence="1">Uncharacterized protein</fullName>
    </submittedName>
</protein>
<dbReference type="EMBL" id="JAPUUL010000012">
    <property type="protein sequence ID" value="KAJ8133454.1"/>
    <property type="molecule type" value="Genomic_DNA"/>
</dbReference>
<accession>A0ACC2K1A6</accession>
<gene>
    <name evidence="1" type="ORF">O1611_g165</name>
</gene>
<proteinExistence type="predicted"/>
<organism evidence="1 2">
    <name type="scientific">Lasiodiplodia mahajangana</name>
    <dbReference type="NCBI Taxonomy" id="1108764"/>
    <lineage>
        <taxon>Eukaryota</taxon>
        <taxon>Fungi</taxon>
        <taxon>Dikarya</taxon>
        <taxon>Ascomycota</taxon>
        <taxon>Pezizomycotina</taxon>
        <taxon>Dothideomycetes</taxon>
        <taxon>Dothideomycetes incertae sedis</taxon>
        <taxon>Botryosphaeriales</taxon>
        <taxon>Botryosphaeriaceae</taxon>
        <taxon>Lasiodiplodia</taxon>
    </lineage>
</organism>
<name>A0ACC2K1A6_9PEZI</name>
<comment type="caution">
    <text evidence="1">The sequence shown here is derived from an EMBL/GenBank/DDBJ whole genome shotgun (WGS) entry which is preliminary data.</text>
</comment>
<evidence type="ECO:0000313" key="1">
    <source>
        <dbReference type="EMBL" id="KAJ8133454.1"/>
    </source>
</evidence>
<dbReference type="Proteomes" id="UP001153332">
    <property type="component" value="Unassembled WGS sequence"/>
</dbReference>
<reference evidence="1" key="1">
    <citation type="submission" date="2022-12" db="EMBL/GenBank/DDBJ databases">
        <title>Genome Sequence of Lasiodiplodia mahajangana.</title>
        <authorList>
            <person name="Buettner E."/>
        </authorList>
    </citation>
    <scope>NUCLEOTIDE SEQUENCE</scope>
    <source>
        <strain evidence="1">VT137</strain>
    </source>
</reference>